<dbReference type="PROSITE" id="PS50151">
    <property type="entry name" value="UVR"/>
    <property type="match status" value="1"/>
</dbReference>
<evidence type="ECO:0000256" key="4">
    <source>
        <dbReference type="SAM" id="MobiDB-lite"/>
    </source>
</evidence>
<evidence type="ECO:0000259" key="5">
    <source>
        <dbReference type="PROSITE" id="PS50151"/>
    </source>
</evidence>
<evidence type="ECO:0000313" key="6">
    <source>
        <dbReference type="EMBL" id="BBF70956.1"/>
    </source>
</evidence>
<feature type="region of interest" description="Disordered" evidence="4">
    <location>
        <begin position="26"/>
        <end position="88"/>
    </location>
</feature>
<evidence type="ECO:0000256" key="2">
    <source>
        <dbReference type="ARBA" id="ARBA00022881"/>
    </source>
</evidence>
<dbReference type="SUPFAM" id="SSF46600">
    <property type="entry name" value="C-terminal UvrC-binding domain of UvrB"/>
    <property type="match status" value="1"/>
</dbReference>
<organism evidence="6 7">
    <name type="scientific">Sphingomonas bisphenolicum</name>
    <dbReference type="NCBI Taxonomy" id="296544"/>
    <lineage>
        <taxon>Bacteria</taxon>
        <taxon>Pseudomonadati</taxon>
        <taxon>Pseudomonadota</taxon>
        <taxon>Alphaproteobacteria</taxon>
        <taxon>Sphingomonadales</taxon>
        <taxon>Sphingomonadaceae</taxon>
        <taxon>Sphingomonas</taxon>
    </lineage>
</organism>
<dbReference type="InterPro" id="IPR001943">
    <property type="entry name" value="UVR_dom"/>
</dbReference>
<protein>
    <recommendedName>
        <fullName evidence="5">UVR domain-containing protein</fullName>
    </recommendedName>
</protein>
<accession>A0ABM7G854</accession>
<keyword evidence="2" id="KW-0267">Excision nuclease</keyword>
<feature type="domain" description="UVR" evidence="5">
    <location>
        <begin position="1"/>
        <end position="26"/>
    </location>
</feature>
<dbReference type="EMBL" id="AP018817">
    <property type="protein sequence ID" value="BBF70956.1"/>
    <property type="molecule type" value="Genomic_DNA"/>
</dbReference>
<dbReference type="RefSeq" id="WP_390902349.1">
    <property type="nucleotide sequence ID" value="NZ_AP018817.1"/>
</dbReference>
<dbReference type="Proteomes" id="UP001059971">
    <property type="component" value="Chromosome 1"/>
</dbReference>
<keyword evidence="2" id="KW-0234">DNA repair</keyword>
<sequence length="88" mass="9565">MDAAAAALNFDEAARLRDMISLVRAGGDQPATDIDPQGLERQQPGAMGLGTSQQRVRPPAGWVRPKKPDPMTRGRSRRAKGLSKRDEL</sequence>
<evidence type="ECO:0000313" key="7">
    <source>
        <dbReference type="Proteomes" id="UP001059971"/>
    </source>
</evidence>
<evidence type="ECO:0000256" key="3">
    <source>
        <dbReference type="ARBA" id="ARBA00023236"/>
    </source>
</evidence>
<dbReference type="Pfam" id="PF02151">
    <property type="entry name" value="UVR"/>
    <property type="match status" value="1"/>
</dbReference>
<keyword evidence="3" id="KW-0227">DNA damage</keyword>
<evidence type="ECO:0000256" key="1">
    <source>
        <dbReference type="ARBA" id="ARBA00022769"/>
    </source>
</evidence>
<name>A0ABM7G854_9SPHN</name>
<keyword evidence="7" id="KW-1185">Reference proteome</keyword>
<dbReference type="InterPro" id="IPR036876">
    <property type="entry name" value="UVR_dom_sf"/>
</dbReference>
<keyword evidence="3" id="KW-0742">SOS response</keyword>
<keyword evidence="1" id="KW-0228">DNA excision</keyword>
<reference evidence="6" key="1">
    <citation type="submission" date="2018-07" db="EMBL/GenBank/DDBJ databases">
        <title>Complete genome sequence of Sphingomonas bisphenolicum strain AO1, a bisphenol A degradative bacterium isolated from Japanese farm field.</title>
        <authorList>
            <person name="Murakami M."/>
            <person name="Koh M."/>
            <person name="Koba S."/>
            <person name="Matsumura Y."/>
        </authorList>
    </citation>
    <scope>NUCLEOTIDE SEQUENCE</scope>
    <source>
        <strain evidence="6">AO1</strain>
    </source>
</reference>
<proteinExistence type="predicted"/>
<gene>
    <name evidence="6" type="ORF">SBA_ch1_31560</name>
</gene>